<dbReference type="EMBL" id="CAJVQC010103424">
    <property type="protein sequence ID" value="CAG8832332.1"/>
    <property type="molecule type" value="Genomic_DNA"/>
</dbReference>
<protein>
    <submittedName>
        <fullName evidence="1">13359_t:CDS:1</fullName>
    </submittedName>
</protein>
<sequence length="85" mass="9743">NGELVLIRKRSEITDDSIVNRKRVSENDSRKDQVPKIIELSSDEKDKIPEIIEISSDENNQTPGDKWTSEIIVLLNILREQTPEA</sequence>
<evidence type="ECO:0000313" key="1">
    <source>
        <dbReference type="EMBL" id="CAG8832332.1"/>
    </source>
</evidence>
<comment type="caution">
    <text evidence="1">The sequence shown here is derived from an EMBL/GenBank/DDBJ whole genome shotgun (WGS) entry which is preliminary data.</text>
</comment>
<reference evidence="1" key="1">
    <citation type="submission" date="2021-06" db="EMBL/GenBank/DDBJ databases">
        <authorList>
            <person name="Kallberg Y."/>
            <person name="Tangrot J."/>
            <person name="Rosling A."/>
        </authorList>
    </citation>
    <scope>NUCLEOTIDE SEQUENCE</scope>
    <source>
        <strain evidence="1">MA461A</strain>
    </source>
</reference>
<accession>A0ACA9S998</accession>
<keyword evidence="2" id="KW-1185">Reference proteome</keyword>
<name>A0ACA9S998_9GLOM</name>
<evidence type="ECO:0000313" key="2">
    <source>
        <dbReference type="Proteomes" id="UP000789920"/>
    </source>
</evidence>
<feature type="non-terminal residue" evidence="1">
    <location>
        <position position="85"/>
    </location>
</feature>
<dbReference type="Proteomes" id="UP000789920">
    <property type="component" value="Unassembled WGS sequence"/>
</dbReference>
<organism evidence="1 2">
    <name type="scientific">Racocetra persica</name>
    <dbReference type="NCBI Taxonomy" id="160502"/>
    <lineage>
        <taxon>Eukaryota</taxon>
        <taxon>Fungi</taxon>
        <taxon>Fungi incertae sedis</taxon>
        <taxon>Mucoromycota</taxon>
        <taxon>Glomeromycotina</taxon>
        <taxon>Glomeromycetes</taxon>
        <taxon>Diversisporales</taxon>
        <taxon>Gigasporaceae</taxon>
        <taxon>Racocetra</taxon>
    </lineage>
</organism>
<proteinExistence type="predicted"/>
<gene>
    <name evidence="1" type="ORF">RPERSI_LOCUS28418</name>
</gene>
<feature type="non-terminal residue" evidence="1">
    <location>
        <position position="1"/>
    </location>
</feature>